<sequence length="234" mass="25647">MGGGRIRSDDKSGLPISNSRKEIRSTCRPCNREIQITCLCHKRHKLQQDVNGSISSERCLNECYSCDGTTHSRLDARRLKTGSRYRLTTNRILITQLKSTLLISRERATALLRYKSLRDHRWLNFMVSCNSNVALREYSNHITLPLGQFSAVPVRVGSRHGIGLRGGDVPLAAAGGEGIESRNGGEGVGAEGVPPVDHSFGGEAEIPQAVQVFFDGARQGGMPGKEKKLQFGCK</sequence>
<proteinExistence type="predicted"/>
<comment type="caution">
    <text evidence="1">The sequence shown here is derived from an EMBL/GenBank/DDBJ whole genome shotgun (WGS) entry which is preliminary data.</text>
</comment>
<dbReference type="AlphaFoldDB" id="A0AAV4RRQ5"/>
<evidence type="ECO:0000313" key="2">
    <source>
        <dbReference type="Proteomes" id="UP001054837"/>
    </source>
</evidence>
<keyword evidence="2" id="KW-1185">Reference proteome</keyword>
<gene>
    <name evidence="1" type="ORF">CDAR_299391</name>
</gene>
<evidence type="ECO:0000313" key="1">
    <source>
        <dbReference type="EMBL" id="GIY23021.1"/>
    </source>
</evidence>
<reference evidence="1 2" key="1">
    <citation type="submission" date="2021-06" db="EMBL/GenBank/DDBJ databases">
        <title>Caerostris darwini draft genome.</title>
        <authorList>
            <person name="Kono N."/>
            <person name="Arakawa K."/>
        </authorList>
    </citation>
    <scope>NUCLEOTIDE SEQUENCE [LARGE SCALE GENOMIC DNA]</scope>
</reference>
<organism evidence="1 2">
    <name type="scientific">Caerostris darwini</name>
    <dbReference type="NCBI Taxonomy" id="1538125"/>
    <lineage>
        <taxon>Eukaryota</taxon>
        <taxon>Metazoa</taxon>
        <taxon>Ecdysozoa</taxon>
        <taxon>Arthropoda</taxon>
        <taxon>Chelicerata</taxon>
        <taxon>Arachnida</taxon>
        <taxon>Araneae</taxon>
        <taxon>Araneomorphae</taxon>
        <taxon>Entelegynae</taxon>
        <taxon>Araneoidea</taxon>
        <taxon>Araneidae</taxon>
        <taxon>Caerostris</taxon>
    </lineage>
</organism>
<accession>A0AAV4RRQ5</accession>
<dbReference type="Proteomes" id="UP001054837">
    <property type="component" value="Unassembled WGS sequence"/>
</dbReference>
<dbReference type="EMBL" id="BPLQ01006511">
    <property type="protein sequence ID" value="GIY23021.1"/>
    <property type="molecule type" value="Genomic_DNA"/>
</dbReference>
<name>A0AAV4RRQ5_9ARAC</name>
<protein>
    <submittedName>
        <fullName evidence="1">Uncharacterized protein</fullName>
    </submittedName>
</protein>